<dbReference type="Proteomes" id="UP001284771">
    <property type="component" value="Unassembled WGS sequence"/>
</dbReference>
<evidence type="ECO:0000313" key="3">
    <source>
        <dbReference type="EMBL" id="MDW8516741.1"/>
    </source>
</evidence>
<dbReference type="Pfam" id="PF13739">
    <property type="entry name" value="PdaC"/>
    <property type="match status" value="1"/>
</dbReference>
<dbReference type="RefSeq" id="WP_226373004.1">
    <property type="nucleotide sequence ID" value="NZ_CANLXW010000033.1"/>
</dbReference>
<accession>A0ABU4J6V3</accession>
<keyword evidence="4" id="KW-1185">Reference proteome</keyword>
<protein>
    <submittedName>
        <fullName evidence="3">DUF3298 and DUF4163 domain-containing protein</fullName>
    </submittedName>
</protein>
<sequence>MRKLITLPLLVYSQRIVKPKLDVVYPVIHGMANQAVQYKMNAKLLKRTNELIVQQGYGKNPDTTETGYYELKNNQRDVLSLTLINYAFSGGAHGLTVVVPITFNTKNGKVYKLKDLFKPDSNYVKRLSELVENQIKERDIMVLGEYTGINPNQDFYIADKSLMLFYQLYDLAPYAYGIPYFPISIYDIQDIIADEGPLGQMFG</sequence>
<dbReference type="Gene3D" id="3.90.640.20">
    <property type="entry name" value="Heat-shock cognate protein, ATPase"/>
    <property type="match status" value="1"/>
</dbReference>
<dbReference type="EMBL" id="JAWUZT010000030">
    <property type="protein sequence ID" value="MDW8516741.1"/>
    <property type="molecule type" value="Genomic_DNA"/>
</dbReference>
<dbReference type="Gene3D" id="3.30.565.40">
    <property type="entry name" value="Fervidobacterium nodosum Rt17-B1 like"/>
    <property type="match status" value="1"/>
</dbReference>
<evidence type="ECO:0000259" key="2">
    <source>
        <dbReference type="Pfam" id="PF13739"/>
    </source>
</evidence>
<evidence type="ECO:0000259" key="1">
    <source>
        <dbReference type="Pfam" id="PF11738"/>
    </source>
</evidence>
<feature type="domain" description="DUF3298" evidence="1">
    <location>
        <begin position="114"/>
        <end position="184"/>
    </location>
</feature>
<gene>
    <name evidence="3" type="ORF">RIB56_11410</name>
</gene>
<name>A0ABU4J6V3_9BACI</name>
<dbReference type="Pfam" id="PF11738">
    <property type="entry name" value="DUF3298"/>
    <property type="match status" value="1"/>
</dbReference>
<dbReference type="InterPro" id="IPR025303">
    <property type="entry name" value="PdaC"/>
</dbReference>
<comment type="caution">
    <text evidence="3">The sequence shown here is derived from an EMBL/GenBank/DDBJ whole genome shotgun (WGS) entry which is preliminary data.</text>
</comment>
<dbReference type="InterPro" id="IPR021729">
    <property type="entry name" value="DUF3298"/>
</dbReference>
<reference evidence="4" key="1">
    <citation type="submission" date="2023-07" db="EMBL/GenBank/DDBJ databases">
        <title>Draft genomic sequences of Priestia flexa CCM isolated from the soil of an abandoned mine contaminated by free cyanide in the high Andean zone of Tacna, Peru.</title>
        <authorList>
            <person name="Caceda Quiroz C.J."/>
            <person name="Maraza Chooque G.J."/>
            <person name="Fora Quispe G.L."/>
            <person name="Carpio Mamani M."/>
        </authorList>
    </citation>
    <scope>NUCLEOTIDE SEQUENCE [LARGE SCALE GENOMIC DNA]</scope>
    <source>
        <strain evidence="4">CCM</strain>
    </source>
</reference>
<dbReference type="InterPro" id="IPR037126">
    <property type="entry name" value="PdaC/RsiV-like_sf"/>
</dbReference>
<feature type="domain" description="Deacetylase PdaC" evidence="2">
    <location>
        <begin position="21"/>
        <end position="96"/>
    </location>
</feature>
<organism evidence="3 4">
    <name type="scientific">Priestia flexa</name>
    <dbReference type="NCBI Taxonomy" id="86664"/>
    <lineage>
        <taxon>Bacteria</taxon>
        <taxon>Bacillati</taxon>
        <taxon>Bacillota</taxon>
        <taxon>Bacilli</taxon>
        <taxon>Bacillales</taxon>
        <taxon>Bacillaceae</taxon>
        <taxon>Priestia</taxon>
    </lineage>
</organism>
<proteinExistence type="predicted"/>
<evidence type="ECO:0000313" key="4">
    <source>
        <dbReference type="Proteomes" id="UP001284771"/>
    </source>
</evidence>